<sequence length="203" mass="21782">MFAPPPDPDDVNNQSRIAAEQTVAVPRSFHAVEPPMAIQVARWMVWSLALLGFTAACLVLYGVFEVMAHRGLTFEVAFTLGLGCGLAGLMVFIGFVAYKLTSGAMWPWIVLLTLMGMDVLRSLADLLISGSPIAMVTLAIAATVIVLLAWPSSARWFVHQDRHATVAHSSTSGLGEGEEVWARPTSFSLCETMSGAPTGFLDT</sequence>
<dbReference type="AlphaFoldDB" id="A0A895XMY0"/>
<reference evidence="2" key="1">
    <citation type="submission" date="2021-02" db="EMBL/GenBank/DDBJ databases">
        <title>Natronoglycomyces albus gen. nov., sp. nov, a haloalkaliphilic actinobacterium from a soda solonchak soil.</title>
        <authorList>
            <person name="Sorokin D.Y."/>
            <person name="Khijniak T.V."/>
            <person name="Zakharycheva A.P."/>
            <person name="Boueva O.V."/>
            <person name="Ariskina E.V."/>
            <person name="Hahnke R.L."/>
            <person name="Bunk B."/>
            <person name="Sproer C."/>
            <person name="Schumann P."/>
            <person name="Evtushenko L.I."/>
            <person name="Kublanov I.V."/>
        </authorList>
    </citation>
    <scope>NUCLEOTIDE SEQUENCE</scope>
    <source>
        <strain evidence="2">DSM 106290</strain>
    </source>
</reference>
<proteinExistence type="predicted"/>
<evidence type="ECO:0000256" key="1">
    <source>
        <dbReference type="SAM" id="Phobius"/>
    </source>
</evidence>
<feature type="transmembrane region" description="Helical" evidence="1">
    <location>
        <begin position="132"/>
        <end position="150"/>
    </location>
</feature>
<name>A0A895XMY0_9ACTN</name>
<dbReference type="RefSeq" id="WP_213171133.1">
    <property type="nucleotide sequence ID" value="NZ_CP070496.1"/>
</dbReference>
<evidence type="ECO:0000313" key="3">
    <source>
        <dbReference type="Proteomes" id="UP000662939"/>
    </source>
</evidence>
<organism evidence="2 3">
    <name type="scientific">Natronoglycomyces albus</name>
    <dbReference type="NCBI Taxonomy" id="2811108"/>
    <lineage>
        <taxon>Bacteria</taxon>
        <taxon>Bacillati</taxon>
        <taxon>Actinomycetota</taxon>
        <taxon>Actinomycetes</taxon>
        <taxon>Glycomycetales</taxon>
        <taxon>Glycomycetaceae</taxon>
        <taxon>Natronoglycomyces</taxon>
    </lineage>
</organism>
<accession>A0A895XMY0</accession>
<feature type="transmembrane region" description="Helical" evidence="1">
    <location>
        <begin position="76"/>
        <end position="98"/>
    </location>
</feature>
<evidence type="ECO:0000313" key="2">
    <source>
        <dbReference type="EMBL" id="QSB05132.1"/>
    </source>
</evidence>
<gene>
    <name evidence="2" type="ORF">JQS30_15445</name>
</gene>
<keyword evidence="3" id="KW-1185">Reference proteome</keyword>
<dbReference type="Proteomes" id="UP000662939">
    <property type="component" value="Chromosome"/>
</dbReference>
<dbReference type="KEGG" id="nav:JQS30_15445"/>
<dbReference type="EMBL" id="CP070496">
    <property type="protein sequence ID" value="QSB05132.1"/>
    <property type="molecule type" value="Genomic_DNA"/>
</dbReference>
<feature type="transmembrane region" description="Helical" evidence="1">
    <location>
        <begin position="43"/>
        <end position="64"/>
    </location>
</feature>
<protein>
    <submittedName>
        <fullName evidence="2">Uncharacterized protein</fullName>
    </submittedName>
</protein>
<keyword evidence="1" id="KW-0472">Membrane</keyword>
<keyword evidence="1" id="KW-1133">Transmembrane helix</keyword>
<keyword evidence="1" id="KW-0812">Transmembrane</keyword>